<reference evidence="1 2" key="1">
    <citation type="submission" date="2015-03" db="EMBL/GenBank/DDBJ databases">
        <authorList>
            <person name="Xie B.-B."/>
            <person name="Rong J.-C."/>
            <person name="Qin Q.-L."/>
            <person name="Zhang Y.-Z."/>
        </authorList>
    </citation>
    <scope>NUCLEOTIDE SEQUENCE [LARGE SCALE GENOMIC DNA]</scope>
    <source>
        <strain evidence="1 2">KMM 661</strain>
    </source>
</reference>
<proteinExistence type="predicted"/>
<dbReference type="RefSeq" id="WP_011326740.1">
    <property type="nucleotide sequence ID" value="NZ_BJXZ01000031.1"/>
</dbReference>
<organism evidence="1 2">
    <name type="scientific">Pseudoalteromonas nigrifaciens</name>
    <dbReference type="NCBI Taxonomy" id="28109"/>
    <lineage>
        <taxon>Bacteria</taxon>
        <taxon>Pseudomonadati</taxon>
        <taxon>Pseudomonadota</taxon>
        <taxon>Gammaproteobacteria</taxon>
        <taxon>Alteromonadales</taxon>
        <taxon>Pseudoalteromonadaceae</taxon>
        <taxon>Pseudoalteromonas</taxon>
    </lineage>
</organism>
<gene>
    <name evidence="1" type="ORF">PNIG_a0010</name>
</gene>
<sequence>MNNYIEYCYLENDKPSYERIKLTESDLSECINKYRVFSRKLEIENLFDVLIEEFKTFKSLLTMAQLSQEFSHFSEVHAYIENQKARTKLNISYLSILNTGKLVLDRLYNKRDNFSIINDIDQSLLPELLIERERIFKENQYYVLCCNLRNLCQHKMLPVNRLTLKYPSKSTYGNGVITKFQIPLVLSAMEEAERIKLLRGLNSAFIDELLKSDLVDLNRAIDGYFEGIFDLMIKLRTLVNKSVTETEDYFSKLLDQNINLNMKRLLGPPALVVNNEKEFHLDFEWFRVAHYLEEKNNLYFKSANLIRTQYIEAPSST</sequence>
<accession>A0AAC9UEM2</accession>
<name>A0AAC9UEM2_9GAMM</name>
<protein>
    <submittedName>
        <fullName evidence="1">Uncharacterized protein</fullName>
    </submittedName>
</protein>
<evidence type="ECO:0000313" key="1">
    <source>
        <dbReference type="EMBL" id="ASM52373.1"/>
    </source>
</evidence>
<dbReference type="AlphaFoldDB" id="A0AAC9UEM2"/>
<evidence type="ECO:0000313" key="2">
    <source>
        <dbReference type="Proteomes" id="UP000198329"/>
    </source>
</evidence>
<dbReference type="KEGG" id="png:PNIG_a0010"/>
<dbReference type="EMBL" id="CP011036">
    <property type="protein sequence ID" value="ASM52373.1"/>
    <property type="molecule type" value="Genomic_DNA"/>
</dbReference>
<dbReference type="GeneID" id="300940044"/>
<keyword evidence="2" id="KW-1185">Reference proteome</keyword>
<dbReference type="Proteomes" id="UP000198329">
    <property type="component" value="Chromosome I"/>
</dbReference>